<feature type="region of interest" description="Disordered" evidence="1">
    <location>
        <begin position="191"/>
        <end position="246"/>
    </location>
</feature>
<dbReference type="RefSeq" id="WP_119497628.1">
    <property type="nucleotide sequence ID" value="NZ_NRJH01000059.1"/>
</dbReference>
<keyword evidence="2" id="KW-1133">Transmembrane helix</keyword>
<dbReference type="EMBL" id="NRJH01000059">
    <property type="protein sequence ID" value="RIY31611.1"/>
    <property type="molecule type" value="Genomic_DNA"/>
</dbReference>
<name>A0A3A1Y2F0_9GAMM</name>
<comment type="caution">
    <text evidence="3">The sequence shown here is derived from an EMBL/GenBank/DDBJ whole genome shotgun (WGS) entry which is preliminary data.</text>
</comment>
<dbReference type="Pfam" id="PF05437">
    <property type="entry name" value="AzlD"/>
    <property type="match status" value="1"/>
</dbReference>
<gene>
    <name evidence="3" type="ORF">CJP74_06885</name>
</gene>
<keyword evidence="2" id="KW-0472">Membrane</keyword>
<dbReference type="AlphaFoldDB" id="A0A3A1Y2F0"/>
<keyword evidence="4" id="KW-1185">Reference proteome</keyword>
<reference evidence="3 4" key="1">
    <citation type="submission" date="2017-08" db="EMBL/GenBank/DDBJ databases">
        <title>Reclassification of Bisgaard taxon 37 and 44.</title>
        <authorList>
            <person name="Christensen H."/>
        </authorList>
    </citation>
    <scope>NUCLEOTIDE SEQUENCE [LARGE SCALE GENOMIC DNA]</scope>
    <source>
        <strain evidence="3 4">B96_4</strain>
    </source>
</reference>
<feature type="compositionally biased region" description="Polar residues" evidence="1">
    <location>
        <begin position="225"/>
        <end position="246"/>
    </location>
</feature>
<accession>A0A3A1Y2F0</accession>
<sequence length="246" mass="26856">MLPEFSHGYYFIVLVVLSLATASAKFLPLLVPRKYMQTKWLTALNRLLGLCIMTILTLNSLTIPDITHGAQANWELIGYEALALLTVLAVYVRFKSTLLAVIIGIACVNIPWLALVMVACILPTRDKFTNLISLKTLRRRKATAKNQAEQAEEARASIDTLTITESVVDSQKVARTAEAANKLNALQAAKEEQEAATQANQTETVKQANQQETATQANQAETATSVPQAETATPESAQPSSTKEEK</sequence>
<evidence type="ECO:0000256" key="1">
    <source>
        <dbReference type="SAM" id="MobiDB-lite"/>
    </source>
</evidence>
<feature type="transmembrane region" description="Helical" evidence="2">
    <location>
        <begin position="98"/>
        <end position="122"/>
    </location>
</feature>
<keyword evidence="2" id="KW-0812">Transmembrane</keyword>
<organism evidence="3 4">
    <name type="scientific">Psittacicella melopsittaci</name>
    <dbReference type="NCBI Taxonomy" id="2028576"/>
    <lineage>
        <taxon>Bacteria</taxon>
        <taxon>Pseudomonadati</taxon>
        <taxon>Pseudomonadota</taxon>
        <taxon>Gammaproteobacteria</taxon>
        <taxon>Pasteurellales</taxon>
        <taxon>Psittacicellaceae</taxon>
        <taxon>Psittacicella</taxon>
    </lineage>
</organism>
<proteinExistence type="predicted"/>
<evidence type="ECO:0000313" key="3">
    <source>
        <dbReference type="EMBL" id="RIY31611.1"/>
    </source>
</evidence>
<feature type="transmembrane region" description="Helical" evidence="2">
    <location>
        <begin position="74"/>
        <end position="92"/>
    </location>
</feature>
<evidence type="ECO:0000313" key="4">
    <source>
        <dbReference type="Proteomes" id="UP000266258"/>
    </source>
</evidence>
<feature type="transmembrane region" description="Helical" evidence="2">
    <location>
        <begin position="43"/>
        <end position="62"/>
    </location>
</feature>
<feature type="compositionally biased region" description="Low complexity" evidence="1">
    <location>
        <begin position="195"/>
        <end position="224"/>
    </location>
</feature>
<feature type="transmembrane region" description="Helical" evidence="2">
    <location>
        <begin position="9"/>
        <end position="31"/>
    </location>
</feature>
<dbReference type="Proteomes" id="UP000266258">
    <property type="component" value="Unassembled WGS sequence"/>
</dbReference>
<protein>
    <submittedName>
        <fullName evidence="3">Uncharacterized protein</fullName>
    </submittedName>
</protein>
<dbReference type="InterPro" id="IPR008407">
    <property type="entry name" value="Brnchd-chn_aa_trnsp_AzlD"/>
</dbReference>
<evidence type="ECO:0000256" key="2">
    <source>
        <dbReference type="SAM" id="Phobius"/>
    </source>
</evidence>
<dbReference type="OrthoDB" id="5678745at2"/>